<dbReference type="Proteomes" id="UP000642284">
    <property type="component" value="Unassembled WGS sequence"/>
</dbReference>
<evidence type="ECO:0000313" key="2">
    <source>
        <dbReference type="EMBL" id="MBC9716429.1"/>
    </source>
</evidence>
<evidence type="ECO:0000259" key="1">
    <source>
        <dbReference type="PROSITE" id="PS50943"/>
    </source>
</evidence>
<dbReference type="InterPro" id="IPR010982">
    <property type="entry name" value="Lambda_DNA-bd_dom_sf"/>
</dbReference>
<sequence>MPQQSHAPGEPGAGLGAFLRSRRARIRPQDVGVPDYGRRRVPGLRREELAQLAGVSAPYYIRFEQGRAENVSAEIVDAIAKVLRLDTDELAHLRALVRATAHRPARTAAVSGPQRVRPGLLRLLETMRDTPAFVVGRRTDILAWNPLAAALLTDFGQLPAERRNKAWLVFCHDEVRSRFVNWPVKARDIVAYLRMDLGRHPGDPSFAALVAELTARSPEFGPLWDAQEVRDKTHGGYHLRHPSAGEFTLSYESLKLPDDPDQTLITYTAEADTPSQAALGILADQVRSEPAAVVPAG</sequence>
<dbReference type="RefSeq" id="WP_187816886.1">
    <property type="nucleotide sequence ID" value="NZ_JACTVJ010000014.1"/>
</dbReference>
<name>A0ABR7SND9_9ACTN</name>
<dbReference type="EMBL" id="JACTVJ010000014">
    <property type="protein sequence ID" value="MBC9716429.1"/>
    <property type="molecule type" value="Genomic_DNA"/>
</dbReference>
<proteinExistence type="predicted"/>
<comment type="caution">
    <text evidence="2">The sequence shown here is derived from an EMBL/GenBank/DDBJ whole genome shotgun (WGS) entry which is preliminary data.</text>
</comment>
<evidence type="ECO:0000313" key="3">
    <source>
        <dbReference type="Proteomes" id="UP000642284"/>
    </source>
</evidence>
<dbReference type="PANTHER" id="PTHR35010:SF2">
    <property type="entry name" value="BLL4672 PROTEIN"/>
    <property type="match status" value="1"/>
</dbReference>
<dbReference type="InterPro" id="IPR001387">
    <property type="entry name" value="Cro/C1-type_HTH"/>
</dbReference>
<dbReference type="InterPro" id="IPR041413">
    <property type="entry name" value="MLTR_LBD"/>
</dbReference>
<dbReference type="SUPFAM" id="SSF47413">
    <property type="entry name" value="lambda repressor-like DNA-binding domains"/>
    <property type="match status" value="1"/>
</dbReference>
<organism evidence="2 3">
    <name type="scientific">Streptomyces polyasparticus</name>
    <dbReference type="NCBI Taxonomy" id="2767826"/>
    <lineage>
        <taxon>Bacteria</taxon>
        <taxon>Bacillati</taxon>
        <taxon>Actinomycetota</taxon>
        <taxon>Actinomycetes</taxon>
        <taxon>Kitasatosporales</taxon>
        <taxon>Streptomycetaceae</taxon>
        <taxon>Streptomyces</taxon>
    </lineage>
</organism>
<gene>
    <name evidence="2" type="ORF">H9Y04_28240</name>
</gene>
<dbReference type="PANTHER" id="PTHR35010">
    <property type="entry name" value="BLL4672 PROTEIN-RELATED"/>
    <property type="match status" value="1"/>
</dbReference>
<dbReference type="CDD" id="cd00093">
    <property type="entry name" value="HTH_XRE"/>
    <property type="match status" value="1"/>
</dbReference>
<feature type="domain" description="HTH cro/C1-type" evidence="1">
    <location>
        <begin position="43"/>
        <end position="90"/>
    </location>
</feature>
<dbReference type="SMART" id="SM00530">
    <property type="entry name" value="HTH_XRE"/>
    <property type="match status" value="1"/>
</dbReference>
<dbReference type="Gene3D" id="1.10.260.40">
    <property type="entry name" value="lambda repressor-like DNA-binding domains"/>
    <property type="match status" value="1"/>
</dbReference>
<dbReference type="Pfam" id="PF17765">
    <property type="entry name" value="MLTR_LBD"/>
    <property type="match status" value="1"/>
</dbReference>
<keyword evidence="3" id="KW-1185">Reference proteome</keyword>
<dbReference type="Pfam" id="PF13560">
    <property type="entry name" value="HTH_31"/>
    <property type="match status" value="1"/>
</dbReference>
<accession>A0ABR7SND9</accession>
<dbReference type="PROSITE" id="PS50943">
    <property type="entry name" value="HTH_CROC1"/>
    <property type="match status" value="1"/>
</dbReference>
<protein>
    <submittedName>
        <fullName evidence="2">Helix-turn-helix transcriptional regulator</fullName>
    </submittedName>
</protein>
<dbReference type="Gene3D" id="3.30.450.180">
    <property type="match status" value="1"/>
</dbReference>
<reference evidence="2 3" key="1">
    <citation type="submission" date="2020-08" db="EMBL/GenBank/DDBJ databases">
        <title>Genemic of Streptomyces polyaspartic.</title>
        <authorList>
            <person name="Liu W."/>
        </authorList>
    </citation>
    <scope>NUCLEOTIDE SEQUENCE [LARGE SCALE GENOMIC DNA]</scope>
    <source>
        <strain evidence="2 3">TRM66268-LWL</strain>
    </source>
</reference>